<comment type="caution">
    <text evidence="1">The sequence shown here is derived from an EMBL/GenBank/DDBJ whole genome shotgun (WGS) entry which is preliminary data.</text>
</comment>
<accession>A0ACB5UJJ3</accession>
<evidence type="ECO:0000313" key="2">
    <source>
        <dbReference type="Proteomes" id="UP001374599"/>
    </source>
</evidence>
<evidence type="ECO:0000313" key="1">
    <source>
        <dbReference type="EMBL" id="GMQ62729.1"/>
    </source>
</evidence>
<gene>
    <name evidence="1" type="ORF">AN2V17_19610</name>
</gene>
<name>A0ACB5UJJ3_9FIRM</name>
<dbReference type="EMBL" id="BTPU01000028">
    <property type="protein sequence ID" value="GMQ62729.1"/>
    <property type="molecule type" value="Genomic_DNA"/>
</dbReference>
<dbReference type="Proteomes" id="UP001374599">
    <property type="component" value="Unassembled WGS sequence"/>
</dbReference>
<keyword evidence="2" id="KW-1185">Reference proteome</keyword>
<sequence length="457" mass="52453">MVNQYNETLEKYLDIICKQIKSKCMHKKIRKELLDHLNDQIDAYIDRGITKEQALQMAMKEMGNPTEIGNQLNKTHKPLISYSTIIIILMFIAVSGIIQYLFSYSLFAIDMGLSNSPLINFIKYAVTGILFFLAVYFFDYTWLKKHPITCYMTFIILITIMNITSYEIMGGHYQLIYPFLLFVPVYASVVYSLRNTKLIGIIVSIIAFIPAIIIASIVHFDYSYIIVSFSCLAILVCAIIRGYFNCNKIVKISTIIITSIIFLIVIINLFTKALTLTKEIEEIDGKGYETYFIKESIVNAKPFGEIQIDYDSRLQLIDYIIPDWRTNHTLIYINSKYGYVPAVTIIILMFILGFKLTKLHKKQNNDFGILLSLGCVSVINLQIIISILNNLGLNVCRISTLPIISYGTGNFVINMILLGLALSIYRRCNIIDDKLYNDGSYIYYKNGKLVFNIKYYD</sequence>
<protein>
    <submittedName>
        <fullName evidence="1">Uncharacterized protein</fullName>
    </submittedName>
</protein>
<proteinExistence type="predicted"/>
<organism evidence="1 2">
    <name type="scientific">Vallitalea maricola</name>
    <dbReference type="NCBI Taxonomy" id="3074433"/>
    <lineage>
        <taxon>Bacteria</taxon>
        <taxon>Bacillati</taxon>
        <taxon>Bacillota</taxon>
        <taxon>Clostridia</taxon>
        <taxon>Lachnospirales</taxon>
        <taxon>Vallitaleaceae</taxon>
        <taxon>Vallitalea</taxon>
    </lineage>
</organism>
<reference evidence="1" key="1">
    <citation type="submission" date="2023-09" db="EMBL/GenBank/DDBJ databases">
        <title>Vallitalea sediminicola and Vallitalea maricola sp. nov., anaerobic bacteria isolated from marine sediment.</title>
        <authorList>
            <person name="Hirano S."/>
            <person name="Maeda A."/>
            <person name="Terahara T."/>
            <person name="Mori K."/>
            <person name="Hamada M."/>
            <person name="Matsumoto R."/>
            <person name="Kobayashi T."/>
        </authorList>
    </citation>
    <scope>NUCLEOTIDE SEQUENCE</scope>
    <source>
        <strain evidence="1">AN17-2</strain>
    </source>
</reference>